<dbReference type="EC" id="2.3.-.-" evidence="2"/>
<protein>
    <submittedName>
        <fullName evidence="2">GNAT family N-acetyltransferase</fullName>
        <ecNumber evidence="2">2.3.-.-</ecNumber>
    </submittedName>
</protein>
<dbReference type="InterPro" id="IPR000182">
    <property type="entry name" value="GNAT_dom"/>
</dbReference>
<reference evidence="3" key="1">
    <citation type="journal article" date="2019" name="Int. J. Syst. Evol. Microbiol.">
        <title>The Global Catalogue of Microorganisms (GCM) 10K type strain sequencing project: providing services to taxonomists for standard genome sequencing and annotation.</title>
        <authorList>
            <consortium name="The Broad Institute Genomics Platform"/>
            <consortium name="The Broad Institute Genome Sequencing Center for Infectious Disease"/>
            <person name="Wu L."/>
            <person name="Ma J."/>
        </authorList>
    </citation>
    <scope>NUCLEOTIDE SEQUENCE [LARGE SCALE GENOMIC DNA]</scope>
    <source>
        <strain evidence="3">JCM 30346</strain>
    </source>
</reference>
<accession>A0ABW1NLW9</accession>
<keyword evidence="2" id="KW-0012">Acyltransferase</keyword>
<dbReference type="SUPFAM" id="SSF55729">
    <property type="entry name" value="Acyl-CoA N-acyltransferases (Nat)"/>
    <property type="match status" value="1"/>
</dbReference>
<organism evidence="2 3">
    <name type="scientific">Sphaerisporangium aureirubrum</name>
    <dbReference type="NCBI Taxonomy" id="1544736"/>
    <lineage>
        <taxon>Bacteria</taxon>
        <taxon>Bacillati</taxon>
        <taxon>Actinomycetota</taxon>
        <taxon>Actinomycetes</taxon>
        <taxon>Streptosporangiales</taxon>
        <taxon>Streptosporangiaceae</taxon>
        <taxon>Sphaerisporangium</taxon>
    </lineage>
</organism>
<sequence>MEDWPAGDLVRLRLPRVDDQPVIDEWSMPQARSRWNAGVRRPRTVAQRLESGPLVSGDGGILLIVRLADERPVGDIVWKPVYYGQKDDTRSRAWRVGRELLPAARGQGYGTEAMRLLIGWLFATTDANRVDGYTDCGNEASRRSVAKAGMRHEGILRGALYRDGEYRDLAMYAVTRADWAEPAASGQAAAGGTA</sequence>
<dbReference type="PROSITE" id="PS51186">
    <property type="entry name" value="GNAT"/>
    <property type="match status" value="1"/>
</dbReference>
<dbReference type="EMBL" id="JBHSRF010000038">
    <property type="protein sequence ID" value="MFC6084161.1"/>
    <property type="molecule type" value="Genomic_DNA"/>
</dbReference>
<evidence type="ECO:0000259" key="1">
    <source>
        <dbReference type="PROSITE" id="PS51186"/>
    </source>
</evidence>
<keyword evidence="2" id="KW-0808">Transferase</keyword>
<comment type="caution">
    <text evidence="2">The sequence shown here is derived from an EMBL/GenBank/DDBJ whole genome shotgun (WGS) entry which is preliminary data.</text>
</comment>
<dbReference type="Gene3D" id="3.40.630.30">
    <property type="match status" value="1"/>
</dbReference>
<dbReference type="GO" id="GO:0016746">
    <property type="term" value="F:acyltransferase activity"/>
    <property type="evidence" value="ECO:0007669"/>
    <property type="project" value="UniProtKB-KW"/>
</dbReference>
<keyword evidence="3" id="KW-1185">Reference proteome</keyword>
<feature type="domain" description="N-acetyltransferase" evidence="1">
    <location>
        <begin position="10"/>
        <end position="178"/>
    </location>
</feature>
<evidence type="ECO:0000313" key="2">
    <source>
        <dbReference type="EMBL" id="MFC6084161.1"/>
    </source>
</evidence>
<dbReference type="InterPro" id="IPR051908">
    <property type="entry name" value="Ribosomal_N-acetyltransferase"/>
</dbReference>
<proteinExistence type="predicted"/>
<dbReference type="PANTHER" id="PTHR43441">
    <property type="entry name" value="RIBOSOMAL-PROTEIN-SERINE ACETYLTRANSFERASE"/>
    <property type="match status" value="1"/>
</dbReference>
<dbReference type="Proteomes" id="UP001596137">
    <property type="component" value="Unassembled WGS sequence"/>
</dbReference>
<evidence type="ECO:0000313" key="3">
    <source>
        <dbReference type="Proteomes" id="UP001596137"/>
    </source>
</evidence>
<dbReference type="RefSeq" id="WP_380756926.1">
    <property type="nucleotide sequence ID" value="NZ_JBHSRF010000038.1"/>
</dbReference>
<dbReference type="PANTHER" id="PTHR43441:SF6">
    <property type="entry name" value="N-ACETYLTRANSFERASE DOMAIN-CONTAINING PROTEIN"/>
    <property type="match status" value="1"/>
</dbReference>
<dbReference type="InterPro" id="IPR016181">
    <property type="entry name" value="Acyl_CoA_acyltransferase"/>
</dbReference>
<name>A0ABW1NLW9_9ACTN</name>
<gene>
    <name evidence="2" type="ORF">ACFP1K_23570</name>
</gene>
<dbReference type="Pfam" id="PF13302">
    <property type="entry name" value="Acetyltransf_3"/>
    <property type="match status" value="1"/>
</dbReference>